<dbReference type="Pfam" id="PF01693">
    <property type="entry name" value="Cauli_VI"/>
    <property type="match status" value="2"/>
</dbReference>
<dbReference type="EMBL" id="JAPQKQ010000006">
    <property type="protein sequence ID" value="KAJ5192102.1"/>
    <property type="molecule type" value="Genomic_DNA"/>
</dbReference>
<feature type="domain" description="Ribonuclease H1 N-terminal" evidence="1">
    <location>
        <begin position="9"/>
        <end position="53"/>
    </location>
</feature>
<dbReference type="Gene3D" id="3.40.970.10">
    <property type="entry name" value="Ribonuclease H1, N-terminal domain"/>
    <property type="match status" value="2"/>
</dbReference>
<dbReference type="OrthoDB" id="407198at2759"/>
<organism evidence="2 3">
    <name type="scientific">Penicillium cf. viridicatum</name>
    <dbReference type="NCBI Taxonomy" id="2972119"/>
    <lineage>
        <taxon>Eukaryota</taxon>
        <taxon>Fungi</taxon>
        <taxon>Dikarya</taxon>
        <taxon>Ascomycota</taxon>
        <taxon>Pezizomycotina</taxon>
        <taxon>Eurotiomycetes</taxon>
        <taxon>Eurotiomycetidae</taxon>
        <taxon>Eurotiales</taxon>
        <taxon>Aspergillaceae</taxon>
        <taxon>Penicillium</taxon>
    </lineage>
</organism>
<dbReference type="AlphaFoldDB" id="A0A9W9J9L9"/>
<accession>A0A9W9J9L9</accession>
<dbReference type="InterPro" id="IPR009027">
    <property type="entry name" value="Ribosomal_bL9/RNase_H1_N"/>
</dbReference>
<dbReference type="SUPFAM" id="SSF55658">
    <property type="entry name" value="L9 N-domain-like"/>
    <property type="match status" value="2"/>
</dbReference>
<reference evidence="2" key="1">
    <citation type="submission" date="2022-11" db="EMBL/GenBank/DDBJ databases">
        <authorList>
            <person name="Petersen C."/>
        </authorList>
    </citation>
    <scope>NUCLEOTIDE SEQUENCE</scope>
    <source>
        <strain evidence="2">IBT 20477</strain>
    </source>
</reference>
<keyword evidence="3" id="KW-1185">Reference proteome</keyword>
<name>A0A9W9J9L9_9EURO</name>
<comment type="caution">
    <text evidence="2">The sequence shown here is derived from an EMBL/GenBank/DDBJ whole genome shotgun (WGS) entry which is preliminary data.</text>
</comment>
<gene>
    <name evidence="2" type="ORF">N7449_008244</name>
</gene>
<feature type="domain" description="Ribonuclease H1 N-terminal" evidence="1">
    <location>
        <begin position="81"/>
        <end position="124"/>
    </location>
</feature>
<protein>
    <recommendedName>
        <fullName evidence="1">Ribonuclease H1 N-terminal domain-containing protein</fullName>
    </recommendedName>
</protein>
<evidence type="ECO:0000313" key="2">
    <source>
        <dbReference type="EMBL" id="KAJ5192102.1"/>
    </source>
</evidence>
<evidence type="ECO:0000313" key="3">
    <source>
        <dbReference type="Proteomes" id="UP001150942"/>
    </source>
</evidence>
<reference evidence="2" key="2">
    <citation type="journal article" date="2023" name="IMA Fungus">
        <title>Comparative genomic study of the Penicillium genus elucidates a diverse pangenome and 15 lateral gene transfer events.</title>
        <authorList>
            <person name="Petersen C."/>
            <person name="Sorensen T."/>
            <person name="Nielsen M.R."/>
            <person name="Sondergaard T.E."/>
            <person name="Sorensen J.L."/>
            <person name="Fitzpatrick D.A."/>
            <person name="Frisvad J.C."/>
            <person name="Nielsen K.L."/>
        </authorList>
    </citation>
    <scope>NUCLEOTIDE SEQUENCE</scope>
    <source>
        <strain evidence="2">IBT 20477</strain>
    </source>
</reference>
<evidence type="ECO:0000259" key="1">
    <source>
        <dbReference type="Pfam" id="PF01693"/>
    </source>
</evidence>
<dbReference type="Proteomes" id="UP001150942">
    <property type="component" value="Unassembled WGS sequence"/>
</dbReference>
<proteinExistence type="predicted"/>
<sequence>MGLQIHQKKIYVIYRGRVDKPTIYSSWGHAHPKVTEFDGADYREFDQLEDAQNSLKEKGFEDYEKFLKPEGNASSSQPRGKHYAVAYGNMIGVFRDWKTAEKSIKGFKSACHQRFDTECEAREFIKDWNDSFAEIWCWAIKKGLCDGWKPKGLRLDLASMLVKTETAMDPDENLLSKLEQWNVKDNTQN</sequence>
<dbReference type="InterPro" id="IPR037056">
    <property type="entry name" value="RNase_H1_N_sf"/>
</dbReference>
<dbReference type="InterPro" id="IPR011320">
    <property type="entry name" value="RNase_H1_N"/>
</dbReference>